<evidence type="ECO:0000313" key="8">
    <source>
        <dbReference type="EMBL" id="ORY37392.1"/>
    </source>
</evidence>
<feature type="compositionally biased region" description="Polar residues" evidence="7">
    <location>
        <begin position="20"/>
        <end position="33"/>
    </location>
</feature>
<evidence type="ECO:0000256" key="7">
    <source>
        <dbReference type="SAM" id="MobiDB-lite"/>
    </source>
</evidence>
<organism evidence="8 9">
    <name type="scientific">Rhizoclosmatium globosum</name>
    <dbReference type="NCBI Taxonomy" id="329046"/>
    <lineage>
        <taxon>Eukaryota</taxon>
        <taxon>Fungi</taxon>
        <taxon>Fungi incertae sedis</taxon>
        <taxon>Chytridiomycota</taxon>
        <taxon>Chytridiomycota incertae sedis</taxon>
        <taxon>Chytridiomycetes</taxon>
        <taxon>Chytridiales</taxon>
        <taxon>Chytriomycetaceae</taxon>
        <taxon>Rhizoclosmatium</taxon>
    </lineage>
</organism>
<dbReference type="Gene3D" id="3.90.1140.10">
    <property type="entry name" value="Cyclic phosphodiesterase"/>
    <property type="match status" value="1"/>
</dbReference>
<feature type="region of interest" description="Disordered" evidence="7">
    <location>
        <begin position="1"/>
        <end position="45"/>
    </location>
</feature>
<dbReference type="GO" id="GO:0034477">
    <property type="term" value="P:U6 snRNA 3'-end processing"/>
    <property type="evidence" value="ECO:0007669"/>
    <property type="project" value="InterPro"/>
</dbReference>
<dbReference type="GO" id="GO:0016829">
    <property type="term" value="F:lyase activity"/>
    <property type="evidence" value="ECO:0007669"/>
    <property type="project" value="UniProtKB-KW"/>
</dbReference>
<evidence type="ECO:0000256" key="6">
    <source>
        <dbReference type="ARBA" id="ARBA00030030"/>
    </source>
</evidence>
<keyword evidence="9" id="KW-1185">Reference proteome</keyword>
<keyword evidence="4" id="KW-0539">Nucleus</keyword>
<proteinExistence type="predicted"/>
<dbReference type="GO" id="GO:0005634">
    <property type="term" value="C:nucleus"/>
    <property type="evidence" value="ECO:0007669"/>
    <property type="project" value="TreeGrafter"/>
</dbReference>
<dbReference type="AlphaFoldDB" id="A0A1Y2BRL5"/>
<sequence length="297" mass="33322">MNLVQYLDSDSNSDTDNESPATSQPLSKPNKTIQTKRKADESEAEVLGFKAKKRLPPPVLPESLQNKYKAKVEGRLSASAGKQIEFIPGNWSTIVYVSIIPSSELKKMIQLAMAHARKEYPKLMDINTMDDGGLHISLSRTVFLKEFQIPKFIDTLKSKLSERKRFLLQALFTDDSFNALISITLSFTGFNSYLNDDNSKTFLSMDVGAGAVELQKLTVEVDSTLRAFSQPTFYEDPKYHSSIGYFMNSEASNALNTSDTLRALFKNTDIKLSSFSFELNEVHCKTGNQLFRLPLLS</sequence>
<reference evidence="8 9" key="1">
    <citation type="submission" date="2016-07" db="EMBL/GenBank/DDBJ databases">
        <title>Pervasive Adenine N6-methylation of Active Genes in Fungi.</title>
        <authorList>
            <consortium name="DOE Joint Genome Institute"/>
            <person name="Mondo S.J."/>
            <person name="Dannebaum R.O."/>
            <person name="Kuo R.C."/>
            <person name="Labutti K."/>
            <person name="Haridas S."/>
            <person name="Kuo A."/>
            <person name="Salamov A."/>
            <person name="Ahrendt S.R."/>
            <person name="Lipzen A."/>
            <person name="Sullivan W."/>
            <person name="Andreopoulos W.B."/>
            <person name="Clum A."/>
            <person name="Lindquist E."/>
            <person name="Daum C."/>
            <person name="Ramamoorthy G.K."/>
            <person name="Gryganskyi A."/>
            <person name="Culley D."/>
            <person name="Magnuson J.K."/>
            <person name="James T.Y."/>
            <person name="O'Malley M.A."/>
            <person name="Stajich J.E."/>
            <person name="Spatafora J.W."/>
            <person name="Visel A."/>
            <person name="Grigoriev I.V."/>
        </authorList>
    </citation>
    <scope>NUCLEOTIDE SEQUENCE [LARGE SCALE GENOMIC DNA]</scope>
    <source>
        <strain evidence="8 9">JEL800</strain>
    </source>
</reference>
<name>A0A1Y2BRL5_9FUNG</name>
<dbReference type="InterPro" id="IPR027521">
    <property type="entry name" value="Usb1"/>
</dbReference>
<comment type="caution">
    <text evidence="8">The sequence shown here is derived from an EMBL/GenBank/DDBJ whole genome shotgun (WGS) entry which is preliminary data.</text>
</comment>
<evidence type="ECO:0000256" key="2">
    <source>
        <dbReference type="ARBA" id="ARBA00022801"/>
    </source>
</evidence>
<keyword evidence="3" id="KW-0456">Lyase</keyword>
<dbReference type="GO" id="GO:0000175">
    <property type="term" value="F:3'-5'-RNA exonuclease activity"/>
    <property type="evidence" value="ECO:0007669"/>
    <property type="project" value="TreeGrafter"/>
</dbReference>
<gene>
    <name evidence="8" type="ORF">BCR33DRAFT_854690</name>
</gene>
<evidence type="ECO:0000256" key="5">
    <source>
        <dbReference type="ARBA" id="ARBA00029543"/>
    </source>
</evidence>
<dbReference type="Pfam" id="PF09749">
    <property type="entry name" value="HVSL"/>
    <property type="match status" value="1"/>
</dbReference>
<accession>A0A1Y2BRL5</accession>
<evidence type="ECO:0000313" key="9">
    <source>
        <dbReference type="Proteomes" id="UP000193642"/>
    </source>
</evidence>
<dbReference type="PANTHER" id="PTHR13522:SF3">
    <property type="entry name" value="U6 SNRNA PHOSPHODIESTERASE 1"/>
    <property type="match status" value="1"/>
</dbReference>
<evidence type="ECO:0000256" key="3">
    <source>
        <dbReference type="ARBA" id="ARBA00023239"/>
    </source>
</evidence>
<dbReference type="STRING" id="329046.A0A1Y2BRL5"/>
<keyword evidence="1" id="KW-0540">Nuclease</keyword>
<evidence type="ECO:0000256" key="1">
    <source>
        <dbReference type="ARBA" id="ARBA00022722"/>
    </source>
</evidence>
<dbReference type="Proteomes" id="UP000193642">
    <property type="component" value="Unassembled WGS sequence"/>
</dbReference>
<dbReference type="EMBL" id="MCGO01000050">
    <property type="protein sequence ID" value="ORY37392.1"/>
    <property type="molecule type" value="Genomic_DNA"/>
</dbReference>
<keyword evidence="2" id="KW-0378">Hydrolase</keyword>
<dbReference type="PANTHER" id="PTHR13522">
    <property type="entry name" value="U6 SNRNA PHOSPHODIESTERASE 1"/>
    <property type="match status" value="1"/>
</dbReference>
<evidence type="ECO:0000256" key="4">
    <source>
        <dbReference type="ARBA" id="ARBA00023242"/>
    </source>
</evidence>
<protein>
    <recommendedName>
        <fullName evidence="5">U6 snRNA phosphodiesterase 1</fullName>
    </recommendedName>
    <alternativeName>
        <fullName evidence="6">3'-5' RNA exonuclease USB1</fullName>
    </alternativeName>
</protein>
<dbReference type="OrthoDB" id="49151at2759"/>